<reference evidence="4 5" key="1">
    <citation type="journal article" date="2018" name="Plant J.">
        <title>Genome sequences of Chlorella sorokiniana UTEX 1602 and Micractinium conductrix SAG 241.80: implications to maltose excretion by a green alga.</title>
        <authorList>
            <person name="Arriola M.B."/>
            <person name="Velmurugan N."/>
            <person name="Zhang Y."/>
            <person name="Plunkett M.H."/>
            <person name="Hondzo H."/>
            <person name="Barney B.M."/>
        </authorList>
    </citation>
    <scope>NUCLEOTIDE SEQUENCE [LARGE SCALE GENOMIC DNA]</scope>
    <source>
        <strain evidence="4 5">SAG 241.80</strain>
    </source>
</reference>
<feature type="domain" description="CCHC-type" evidence="3">
    <location>
        <begin position="616"/>
        <end position="630"/>
    </location>
</feature>
<dbReference type="InterPro" id="IPR036875">
    <property type="entry name" value="Znf_CCHC_sf"/>
</dbReference>
<name>A0A2P6VSJ3_9CHLO</name>
<gene>
    <name evidence="4" type="primary">g319</name>
    <name evidence="4" type="ORF">C2E20_0319</name>
</gene>
<dbReference type="GO" id="GO:0008270">
    <property type="term" value="F:zinc ion binding"/>
    <property type="evidence" value="ECO:0007669"/>
    <property type="project" value="UniProtKB-KW"/>
</dbReference>
<organism evidence="4 5">
    <name type="scientific">Micractinium conductrix</name>
    <dbReference type="NCBI Taxonomy" id="554055"/>
    <lineage>
        <taxon>Eukaryota</taxon>
        <taxon>Viridiplantae</taxon>
        <taxon>Chlorophyta</taxon>
        <taxon>core chlorophytes</taxon>
        <taxon>Trebouxiophyceae</taxon>
        <taxon>Chlorellales</taxon>
        <taxon>Chlorellaceae</taxon>
        <taxon>Chlorella clade</taxon>
        <taxon>Micractinium</taxon>
    </lineage>
</organism>
<proteinExistence type="predicted"/>
<dbReference type="EMBL" id="LHPF02000001">
    <property type="protein sequence ID" value="PSC77066.1"/>
    <property type="molecule type" value="Genomic_DNA"/>
</dbReference>
<keyword evidence="5" id="KW-1185">Reference proteome</keyword>
<dbReference type="SUPFAM" id="SSF57756">
    <property type="entry name" value="Retrovirus zinc finger-like domains"/>
    <property type="match status" value="3"/>
</dbReference>
<dbReference type="Proteomes" id="UP000239649">
    <property type="component" value="Unassembled WGS sequence"/>
</dbReference>
<feature type="domain" description="CCHC-type" evidence="3">
    <location>
        <begin position="639"/>
        <end position="654"/>
    </location>
</feature>
<dbReference type="PROSITE" id="PS50158">
    <property type="entry name" value="ZF_CCHC"/>
    <property type="match status" value="4"/>
</dbReference>
<protein>
    <submittedName>
        <fullName evidence="4">Zinc finger CCHC domain-containing 7-like</fullName>
    </submittedName>
</protein>
<sequence length="794" mass="84400">MVTFPEPADFPVGQRLQHSLITRRPPHQRIYVMPHNLDRLLGGAPDWVAPALLAGAMPRADRGAAGPAAPPPPLQLMAIAPFSADVLQALLQAWAADMKGWRPDLKTLQPGGLEVPWVVPLVPWSPPGGAAAAGSNRGASGGGAAPARRWQHLCIPGAILEAKRTYRGVFEAIGHPAVLARLRALNESLLLVGAVMRKHPPPEPAPEVAPHVRIVANLRFEEYFDTLSHCRAILTAFAPDSYLTNQTSSTLFVTPQVGAPLITEQRVLDMYQYYPAAAAFPYADQRPWLPDAIALAAKAGKELSMQMRQPPTMQEQRQRQQQQHRQQRQQRQRQQRLQQQQQKRQAAGDAEGPPSVGSLAAALLAALDDRACETAHAAAQQARQAVMARNVEVAGRMLREAGELAAAAAADAAAKTGYRRAPPPARACQPKYAMVRRDSESPSSSSASSDADSDGGGHPMDAAVRRRAAAANGVAAAAAAANPKSSSPESGEVPDSPPTQPLPAVAEQPATKGKQVAGKKRRRTSADVSDGGAKAARAARSVTPDLDAELASASDASASCSDSEGGSEQAAAVEPAVPAPAGVILVDTVAERNAEVQRLLRAPRYFDEDFEQAGLRCFKCGGQGHFARDCTAEARERSCFLCAQFGHDSRDCPNSLCWRCQRPGHMARDCPYGYRQQASWDEAGPAVCLRCGSEACPCAGAKDYVRAEGGCTGEYSRRDLQHVRCYACGKRGHLSCAAAPEQPAKLSCHNCGQNGHTAVECSRELPQVMRDIEQPGGGGSYGGGGYSRGSGGRR</sequence>
<dbReference type="Gene3D" id="4.10.60.10">
    <property type="entry name" value="Zinc finger, CCHC-type"/>
    <property type="match status" value="3"/>
</dbReference>
<feature type="region of interest" description="Disordered" evidence="2">
    <location>
        <begin position="474"/>
        <end position="574"/>
    </location>
</feature>
<dbReference type="AlphaFoldDB" id="A0A2P6VSJ3"/>
<evidence type="ECO:0000256" key="1">
    <source>
        <dbReference type="PROSITE-ProRule" id="PRU00047"/>
    </source>
</evidence>
<comment type="caution">
    <text evidence="4">The sequence shown here is derived from an EMBL/GenBank/DDBJ whole genome shotgun (WGS) entry which is preliminary data.</text>
</comment>
<feature type="compositionally biased region" description="Gly residues" evidence="2">
    <location>
        <begin position="775"/>
        <end position="794"/>
    </location>
</feature>
<keyword evidence="1" id="KW-0863">Zinc-finger</keyword>
<dbReference type="STRING" id="554055.A0A2P6VSJ3"/>
<dbReference type="OrthoDB" id="514078at2759"/>
<feature type="domain" description="CCHC-type" evidence="3">
    <location>
        <begin position="748"/>
        <end position="761"/>
    </location>
</feature>
<evidence type="ECO:0000259" key="3">
    <source>
        <dbReference type="PROSITE" id="PS50158"/>
    </source>
</evidence>
<feature type="compositionally biased region" description="Basic residues" evidence="2">
    <location>
        <begin position="325"/>
        <end position="334"/>
    </location>
</feature>
<dbReference type="InterPro" id="IPR001878">
    <property type="entry name" value="Znf_CCHC"/>
</dbReference>
<dbReference type="SMART" id="SM00343">
    <property type="entry name" value="ZnF_C2HC"/>
    <property type="match status" value="5"/>
</dbReference>
<dbReference type="Pfam" id="PF00098">
    <property type="entry name" value="zf-CCHC"/>
    <property type="match status" value="3"/>
</dbReference>
<feature type="compositionally biased region" description="Low complexity" evidence="2">
    <location>
        <begin position="335"/>
        <end position="345"/>
    </location>
</feature>
<feature type="region of interest" description="Disordered" evidence="2">
    <location>
        <begin position="772"/>
        <end position="794"/>
    </location>
</feature>
<feature type="compositionally biased region" description="Low complexity" evidence="2">
    <location>
        <begin position="441"/>
        <end position="450"/>
    </location>
</feature>
<feature type="compositionally biased region" description="Low complexity" evidence="2">
    <location>
        <begin position="549"/>
        <end position="574"/>
    </location>
</feature>
<evidence type="ECO:0000256" key="2">
    <source>
        <dbReference type="SAM" id="MobiDB-lite"/>
    </source>
</evidence>
<keyword evidence="1" id="KW-0479">Metal-binding</keyword>
<feature type="domain" description="CCHC-type" evidence="3">
    <location>
        <begin position="657"/>
        <end position="671"/>
    </location>
</feature>
<evidence type="ECO:0000313" key="4">
    <source>
        <dbReference type="EMBL" id="PSC77066.1"/>
    </source>
</evidence>
<dbReference type="PANTHER" id="PTHR46978">
    <property type="entry name" value="ZINC KNUCKLE (CCHC-TYPE) FAMILY PROTEIN"/>
    <property type="match status" value="1"/>
</dbReference>
<feature type="region of interest" description="Disordered" evidence="2">
    <location>
        <begin position="416"/>
        <end position="460"/>
    </location>
</feature>
<evidence type="ECO:0000313" key="5">
    <source>
        <dbReference type="Proteomes" id="UP000239649"/>
    </source>
</evidence>
<dbReference type="PANTHER" id="PTHR46978:SF1">
    <property type="entry name" value="ZINC KNUCKLE (CCHC-TYPE) FAMILY PROTEIN"/>
    <property type="match status" value="1"/>
</dbReference>
<dbReference type="GO" id="GO:0003676">
    <property type="term" value="F:nucleic acid binding"/>
    <property type="evidence" value="ECO:0007669"/>
    <property type="project" value="InterPro"/>
</dbReference>
<accession>A0A2P6VSJ3</accession>
<feature type="region of interest" description="Disordered" evidence="2">
    <location>
        <begin position="306"/>
        <end position="355"/>
    </location>
</feature>
<keyword evidence="1" id="KW-0862">Zinc</keyword>